<feature type="compositionally biased region" description="Basic and acidic residues" evidence="1">
    <location>
        <begin position="8"/>
        <end position="18"/>
    </location>
</feature>
<evidence type="ECO:0000256" key="1">
    <source>
        <dbReference type="SAM" id="MobiDB-lite"/>
    </source>
</evidence>
<dbReference type="InterPro" id="IPR050951">
    <property type="entry name" value="Retrovirus_Pol_polyprotein"/>
</dbReference>
<evidence type="ECO:0000313" key="2">
    <source>
        <dbReference type="EMBL" id="KAJ1099010.1"/>
    </source>
</evidence>
<feature type="region of interest" description="Disordered" evidence="1">
    <location>
        <begin position="271"/>
        <end position="290"/>
    </location>
</feature>
<sequence>MAQTASQKEGKGHGKRASDIPMVVDVVPEEEAPETTGEDIADVGNLPELADCQVEGGPTREEFCKAQKECPTLEGLRQQASPQAAGKASGDHHLYWENDLLYSEPKVPQNGVGFSPFELLYGHPVRGPLSIVKEGRDKAPRHLLRMLALHNQTQHFWKQAKSNLEASQEVMKEQYDQKATLVEFSPGDKVWVMEPVEPRALQDRWTGPYKVKEQKVETTSLVDLKTPRNPLRFLHYNRLKPHFERSDISLLLVSDEGMEEESEPLLDLLSAKESDGSVEGVDRSDSQTPEQRGDCFDLLEQFSSLFSLTPGLTHLCVHDVDTGDSPP</sequence>
<comment type="caution">
    <text evidence="2">The sequence shown here is derived from an EMBL/GenBank/DDBJ whole genome shotgun (WGS) entry which is preliminary data.</text>
</comment>
<gene>
    <name evidence="2" type="ORF">NDU88_004114</name>
</gene>
<dbReference type="PANTHER" id="PTHR37984:SF5">
    <property type="entry name" value="PROTEIN NYNRIN-LIKE"/>
    <property type="match status" value="1"/>
</dbReference>
<dbReference type="EMBL" id="JANPWB010000014">
    <property type="protein sequence ID" value="KAJ1099010.1"/>
    <property type="molecule type" value="Genomic_DNA"/>
</dbReference>
<evidence type="ECO:0000313" key="3">
    <source>
        <dbReference type="Proteomes" id="UP001066276"/>
    </source>
</evidence>
<protein>
    <submittedName>
        <fullName evidence="2">Uncharacterized protein</fullName>
    </submittedName>
</protein>
<accession>A0AAV7M8A5</accession>
<name>A0AAV7M8A5_PLEWA</name>
<reference evidence="2" key="1">
    <citation type="journal article" date="2022" name="bioRxiv">
        <title>Sequencing and chromosome-scale assembly of the giantPleurodeles waltlgenome.</title>
        <authorList>
            <person name="Brown T."/>
            <person name="Elewa A."/>
            <person name="Iarovenko S."/>
            <person name="Subramanian E."/>
            <person name="Araus A.J."/>
            <person name="Petzold A."/>
            <person name="Susuki M."/>
            <person name="Suzuki K.-i.T."/>
            <person name="Hayashi T."/>
            <person name="Toyoda A."/>
            <person name="Oliveira C."/>
            <person name="Osipova E."/>
            <person name="Leigh N.D."/>
            <person name="Simon A."/>
            <person name="Yun M.H."/>
        </authorList>
    </citation>
    <scope>NUCLEOTIDE SEQUENCE</scope>
    <source>
        <strain evidence="2">20211129_DDA</strain>
        <tissue evidence="2">Liver</tissue>
    </source>
</reference>
<feature type="region of interest" description="Disordered" evidence="1">
    <location>
        <begin position="1"/>
        <end position="23"/>
    </location>
</feature>
<dbReference type="AlphaFoldDB" id="A0AAV7M8A5"/>
<dbReference type="Proteomes" id="UP001066276">
    <property type="component" value="Chromosome 10"/>
</dbReference>
<dbReference type="PANTHER" id="PTHR37984">
    <property type="entry name" value="PROTEIN CBG26694"/>
    <property type="match status" value="1"/>
</dbReference>
<proteinExistence type="predicted"/>
<keyword evidence="3" id="KW-1185">Reference proteome</keyword>
<organism evidence="2 3">
    <name type="scientific">Pleurodeles waltl</name>
    <name type="common">Iberian ribbed newt</name>
    <dbReference type="NCBI Taxonomy" id="8319"/>
    <lineage>
        <taxon>Eukaryota</taxon>
        <taxon>Metazoa</taxon>
        <taxon>Chordata</taxon>
        <taxon>Craniata</taxon>
        <taxon>Vertebrata</taxon>
        <taxon>Euteleostomi</taxon>
        <taxon>Amphibia</taxon>
        <taxon>Batrachia</taxon>
        <taxon>Caudata</taxon>
        <taxon>Salamandroidea</taxon>
        <taxon>Salamandridae</taxon>
        <taxon>Pleurodelinae</taxon>
        <taxon>Pleurodeles</taxon>
    </lineage>
</organism>